<dbReference type="InterPro" id="IPR024925">
    <property type="entry name" value="Malonyl_CoA-ACP_transAc"/>
</dbReference>
<dbReference type="PANTHER" id="PTHR42681">
    <property type="entry name" value="MALONYL-COA-ACYL CARRIER PROTEIN TRANSACYLASE, MITOCHONDRIAL"/>
    <property type="match status" value="1"/>
</dbReference>
<dbReference type="Gene3D" id="3.30.70.250">
    <property type="entry name" value="Malonyl-CoA ACP transacylase, ACP-binding"/>
    <property type="match status" value="1"/>
</dbReference>
<dbReference type="InterPro" id="IPR001227">
    <property type="entry name" value="Ac_transferase_dom_sf"/>
</dbReference>
<evidence type="ECO:0000256" key="3">
    <source>
        <dbReference type="ARBA" id="ARBA00048462"/>
    </source>
</evidence>
<sequence>MSKLAILFPGQGAQYVGMGLDFPNHKDVLNHVKVLTNLDIEAVITTGENLNETRFTQLSVLTASRLAFDALLSLKPKFEGMTGFSLGEYSGLYASNVLSFDKAIKLVYQRALAMHEATLETKGFMAAVLGLDAQTIENGLKQVQSGVVVCANYNSPVQTVISGELTAFSETEMTLKNLGAKRVIQLAVSGAFHSPLMKQAALKFEQALSEVDLASPSYPLYLNTTAQVANINTLKSEMVKQIYQSVRFQQTIEQMIKDGFTHFLEIGPGQVLGPLVKKINPNVESFSFGKYVELDNLKGWLTIHGFIQ</sequence>
<dbReference type="PANTHER" id="PTHR42681:SF1">
    <property type="entry name" value="MALONYL-COA-ACYL CARRIER PROTEIN TRANSACYLASE, MITOCHONDRIAL"/>
    <property type="match status" value="1"/>
</dbReference>
<accession>A0ABT2PY95</accession>
<dbReference type="PIRSF" id="PIRSF000446">
    <property type="entry name" value="Mct"/>
    <property type="match status" value="1"/>
</dbReference>
<evidence type="ECO:0000313" key="7">
    <source>
        <dbReference type="Proteomes" id="UP001209076"/>
    </source>
</evidence>
<dbReference type="Pfam" id="PF00698">
    <property type="entry name" value="Acyl_transf_1"/>
    <property type="match status" value="1"/>
</dbReference>
<evidence type="ECO:0000256" key="1">
    <source>
        <dbReference type="ARBA" id="ARBA00022679"/>
    </source>
</evidence>
<dbReference type="InterPro" id="IPR050858">
    <property type="entry name" value="Mal-CoA-ACP_Trans/PKS_FabD"/>
</dbReference>
<evidence type="ECO:0000313" key="6">
    <source>
        <dbReference type="EMBL" id="MCU0104707.1"/>
    </source>
</evidence>
<dbReference type="SUPFAM" id="SSF55048">
    <property type="entry name" value="Probable ACP-binding domain of malonyl-CoA ACP transacylase"/>
    <property type="match status" value="1"/>
</dbReference>
<keyword evidence="2 4" id="KW-0012">Acyltransferase</keyword>
<dbReference type="Proteomes" id="UP001209076">
    <property type="component" value="Unassembled WGS sequence"/>
</dbReference>
<keyword evidence="7" id="KW-1185">Reference proteome</keyword>
<organism evidence="6 7">
    <name type="scientific">Paracholeplasma vituli</name>
    <dbReference type="NCBI Taxonomy" id="69473"/>
    <lineage>
        <taxon>Bacteria</taxon>
        <taxon>Bacillati</taxon>
        <taxon>Mycoplasmatota</taxon>
        <taxon>Mollicutes</taxon>
        <taxon>Acholeplasmatales</taxon>
        <taxon>Acholeplasmataceae</taxon>
        <taxon>Paracholeplasma</taxon>
    </lineage>
</organism>
<comment type="catalytic activity">
    <reaction evidence="3 4">
        <text>holo-[ACP] + malonyl-CoA = malonyl-[ACP] + CoA</text>
        <dbReference type="Rhea" id="RHEA:41792"/>
        <dbReference type="Rhea" id="RHEA-COMP:9623"/>
        <dbReference type="Rhea" id="RHEA-COMP:9685"/>
        <dbReference type="ChEBI" id="CHEBI:57287"/>
        <dbReference type="ChEBI" id="CHEBI:57384"/>
        <dbReference type="ChEBI" id="CHEBI:64479"/>
        <dbReference type="ChEBI" id="CHEBI:78449"/>
        <dbReference type="EC" id="2.3.1.39"/>
    </reaction>
</comment>
<dbReference type="Gene3D" id="3.40.366.10">
    <property type="entry name" value="Malonyl-Coenzyme A Acyl Carrier Protein, domain 2"/>
    <property type="match status" value="1"/>
</dbReference>
<reference evidence="7" key="1">
    <citation type="submission" date="2023-07" db="EMBL/GenBank/DDBJ databases">
        <title>Novel Mycoplasma species identified in domestic and wild animals.</title>
        <authorList>
            <person name="Volokhov D.V."/>
            <person name="Furtak V.A."/>
            <person name="Zagorodnyaya T.A."/>
        </authorList>
    </citation>
    <scope>NUCLEOTIDE SEQUENCE [LARGE SCALE GENOMIC DNA]</scope>
    <source>
        <strain evidence="7">92-19</strain>
    </source>
</reference>
<comment type="caution">
    <text evidence="6">The sequence shown here is derived from an EMBL/GenBank/DDBJ whole genome shotgun (WGS) entry which is preliminary data.</text>
</comment>
<protein>
    <recommendedName>
        <fullName evidence="4">Malonyl CoA-acyl carrier protein transacylase</fullName>
        <ecNumber evidence="4">2.3.1.39</ecNumber>
    </recommendedName>
</protein>
<evidence type="ECO:0000256" key="4">
    <source>
        <dbReference type="PIRNR" id="PIRNR000446"/>
    </source>
</evidence>
<keyword evidence="1 4" id="KW-0808">Transferase</keyword>
<dbReference type="EC" id="2.3.1.39" evidence="4"/>
<dbReference type="InterPro" id="IPR014043">
    <property type="entry name" value="Acyl_transferase_dom"/>
</dbReference>
<dbReference type="InterPro" id="IPR016035">
    <property type="entry name" value="Acyl_Trfase/lysoPLipase"/>
</dbReference>
<feature type="domain" description="Malonyl-CoA:ACP transacylase (MAT)" evidence="5">
    <location>
        <begin position="7"/>
        <end position="300"/>
    </location>
</feature>
<dbReference type="InterPro" id="IPR016036">
    <property type="entry name" value="Malonyl_transacylase_ACP-bd"/>
</dbReference>
<comment type="similarity">
    <text evidence="4">Belongs to the fabD family.</text>
</comment>
<dbReference type="SUPFAM" id="SSF52151">
    <property type="entry name" value="FabD/lysophospholipase-like"/>
    <property type="match status" value="1"/>
</dbReference>
<dbReference type="EMBL" id="JAOEGN010000005">
    <property type="protein sequence ID" value="MCU0104707.1"/>
    <property type="molecule type" value="Genomic_DNA"/>
</dbReference>
<evidence type="ECO:0000256" key="2">
    <source>
        <dbReference type="ARBA" id="ARBA00023315"/>
    </source>
</evidence>
<name>A0ABT2PY95_9MOLU</name>
<gene>
    <name evidence="6" type="ORF">N7603_03460</name>
</gene>
<dbReference type="RefSeq" id="WP_262095955.1">
    <property type="nucleotide sequence ID" value="NZ_JAOEGN010000005.1"/>
</dbReference>
<proteinExistence type="inferred from homology"/>
<dbReference type="SMART" id="SM00827">
    <property type="entry name" value="PKS_AT"/>
    <property type="match status" value="1"/>
</dbReference>
<evidence type="ECO:0000259" key="5">
    <source>
        <dbReference type="SMART" id="SM00827"/>
    </source>
</evidence>